<evidence type="ECO:0000259" key="3">
    <source>
        <dbReference type="PROSITE" id="PS50940"/>
    </source>
</evidence>
<dbReference type="InterPro" id="IPR002557">
    <property type="entry name" value="Chitin-bd_dom"/>
</dbReference>
<keyword evidence="5" id="KW-1185">Reference proteome</keyword>
<sequence>MTHSKWILKIIFQYTMFILHTQCETFNIVIPVKTGFSCLNKTAGFYADTNANCKIYHTCDEYGNKFTYYCPKETAFRQDALICDHAHLVQCQGSISSNTTKYTEQKGNNSCCIEDSADRDQSFAHSLHITQPLRTNNKMGYGFSFSARQPDKNFTKMVTGKSNITNIFYSLNYTSPTTNIPIEHSVNTEIQYTSAINQHYKNGLRRNDNFSIQNDNFHDKAKLNEKPKMDQHNVLNQKVSDGLYNFLKQPSNTFSGNNQTQENNVKNYQPTKSPNNLLKLSSMNHRNYPYLETLKSIQKNTKIPSTTVSATVGNIALTTTELPVYALTLSLKPLIPSELEYDPYYPRFSTTTEPYYTPTHNIKELSHVKDSTQTIWSTTHFELPSVLPDLNVLEDIVDRRKLLYIPRVKFN</sequence>
<dbReference type="InterPro" id="IPR052976">
    <property type="entry name" value="Scoloptoxin-like"/>
</dbReference>
<evidence type="ECO:0000256" key="2">
    <source>
        <dbReference type="SAM" id="SignalP"/>
    </source>
</evidence>
<gene>
    <name evidence="4" type="ORF">XYLVIOL_LOCUS10263</name>
</gene>
<reference evidence="4 5" key="1">
    <citation type="submission" date="2024-08" db="EMBL/GenBank/DDBJ databases">
        <authorList>
            <person name="Will J Nash"/>
            <person name="Angela Man"/>
            <person name="Seanna McTaggart"/>
            <person name="Kendall Baker"/>
            <person name="Tom Barker"/>
            <person name="Leah Catchpole"/>
            <person name="Alex Durrant"/>
            <person name="Karim Gharbi"/>
            <person name="Naomi Irish"/>
            <person name="Gemy Kaithakottil"/>
            <person name="Debby Ku"/>
            <person name="Aaliyah Providence"/>
            <person name="Felix Shaw"/>
            <person name="David Swarbreck"/>
            <person name="Chris Watkins"/>
            <person name="Ann M. McCartney"/>
            <person name="Giulio Formenti"/>
            <person name="Alice Mouton"/>
            <person name="Noel Vella"/>
            <person name="Bjorn M von Reumont"/>
            <person name="Adriana Vella"/>
            <person name="Wilfried Haerty"/>
        </authorList>
    </citation>
    <scope>NUCLEOTIDE SEQUENCE [LARGE SCALE GENOMIC DNA]</scope>
</reference>
<dbReference type="Proteomes" id="UP001642520">
    <property type="component" value="Unassembled WGS sequence"/>
</dbReference>
<proteinExistence type="predicted"/>
<feature type="region of interest" description="Disordered" evidence="1">
    <location>
        <begin position="253"/>
        <end position="273"/>
    </location>
</feature>
<feature type="domain" description="Chitin-binding type-2" evidence="3">
    <location>
        <begin position="35"/>
        <end position="93"/>
    </location>
</feature>
<name>A0ABP1PCF0_XYLVO</name>
<evidence type="ECO:0000313" key="4">
    <source>
        <dbReference type="EMBL" id="CAL7950920.1"/>
    </source>
</evidence>
<dbReference type="Gene3D" id="2.170.140.10">
    <property type="entry name" value="Chitin binding domain"/>
    <property type="match status" value="1"/>
</dbReference>
<protein>
    <recommendedName>
        <fullName evidence="3">Chitin-binding type-2 domain-containing protein</fullName>
    </recommendedName>
</protein>
<dbReference type="Pfam" id="PF01607">
    <property type="entry name" value="CBM_14"/>
    <property type="match status" value="1"/>
</dbReference>
<dbReference type="PROSITE" id="PS50940">
    <property type="entry name" value="CHIT_BIND_II"/>
    <property type="match status" value="1"/>
</dbReference>
<dbReference type="PANTHER" id="PTHR22933:SF44">
    <property type="entry name" value="RE15157P"/>
    <property type="match status" value="1"/>
</dbReference>
<accession>A0ABP1PCF0</accession>
<comment type="caution">
    <text evidence="4">The sequence shown here is derived from an EMBL/GenBank/DDBJ whole genome shotgun (WGS) entry which is preliminary data.</text>
</comment>
<dbReference type="SUPFAM" id="SSF57625">
    <property type="entry name" value="Invertebrate chitin-binding proteins"/>
    <property type="match status" value="1"/>
</dbReference>
<evidence type="ECO:0000313" key="5">
    <source>
        <dbReference type="Proteomes" id="UP001642520"/>
    </source>
</evidence>
<dbReference type="EMBL" id="CAXAJV020001300">
    <property type="protein sequence ID" value="CAL7950920.1"/>
    <property type="molecule type" value="Genomic_DNA"/>
</dbReference>
<feature type="chain" id="PRO_5045391688" description="Chitin-binding type-2 domain-containing protein" evidence="2">
    <location>
        <begin position="24"/>
        <end position="411"/>
    </location>
</feature>
<dbReference type="PANTHER" id="PTHR22933">
    <property type="entry name" value="FI18007P1-RELATED"/>
    <property type="match status" value="1"/>
</dbReference>
<dbReference type="InterPro" id="IPR036508">
    <property type="entry name" value="Chitin-bd_dom_sf"/>
</dbReference>
<organism evidence="4 5">
    <name type="scientific">Xylocopa violacea</name>
    <name type="common">Violet carpenter bee</name>
    <name type="synonym">Apis violacea</name>
    <dbReference type="NCBI Taxonomy" id="135666"/>
    <lineage>
        <taxon>Eukaryota</taxon>
        <taxon>Metazoa</taxon>
        <taxon>Ecdysozoa</taxon>
        <taxon>Arthropoda</taxon>
        <taxon>Hexapoda</taxon>
        <taxon>Insecta</taxon>
        <taxon>Pterygota</taxon>
        <taxon>Neoptera</taxon>
        <taxon>Endopterygota</taxon>
        <taxon>Hymenoptera</taxon>
        <taxon>Apocrita</taxon>
        <taxon>Aculeata</taxon>
        <taxon>Apoidea</taxon>
        <taxon>Anthophila</taxon>
        <taxon>Apidae</taxon>
        <taxon>Xylocopa</taxon>
        <taxon>Xylocopa</taxon>
    </lineage>
</organism>
<keyword evidence="2" id="KW-0732">Signal</keyword>
<feature type="signal peptide" evidence="2">
    <location>
        <begin position="1"/>
        <end position="23"/>
    </location>
</feature>
<evidence type="ECO:0000256" key="1">
    <source>
        <dbReference type="SAM" id="MobiDB-lite"/>
    </source>
</evidence>